<keyword evidence="4" id="KW-1185">Reference proteome</keyword>
<organism evidence="3 4">
    <name type="scientific">Plasmodium gonderi</name>
    <dbReference type="NCBI Taxonomy" id="77519"/>
    <lineage>
        <taxon>Eukaryota</taxon>
        <taxon>Sar</taxon>
        <taxon>Alveolata</taxon>
        <taxon>Apicomplexa</taxon>
        <taxon>Aconoidasida</taxon>
        <taxon>Haemosporida</taxon>
        <taxon>Plasmodiidae</taxon>
        <taxon>Plasmodium</taxon>
        <taxon>Plasmodium (Plasmodium)</taxon>
    </lineage>
</organism>
<dbReference type="Proteomes" id="UP000195521">
    <property type="component" value="Unassembled WGS sequence"/>
</dbReference>
<evidence type="ECO:0000256" key="1">
    <source>
        <dbReference type="SAM" id="Coils"/>
    </source>
</evidence>
<accession>A0A1Y1JJT4</accession>
<evidence type="ECO:0000256" key="2">
    <source>
        <dbReference type="SAM" id="MobiDB-lite"/>
    </source>
</evidence>
<feature type="coiled-coil region" evidence="1">
    <location>
        <begin position="54"/>
        <end position="81"/>
    </location>
</feature>
<dbReference type="EMBL" id="BDQF01000013">
    <property type="protein sequence ID" value="GAW82510.1"/>
    <property type="molecule type" value="Genomic_DNA"/>
</dbReference>
<keyword evidence="1" id="KW-0175">Coiled coil</keyword>
<proteinExistence type="predicted"/>
<name>A0A1Y1JJT4_PLAGO</name>
<feature type="compositionally biased region" description="Basic and acidic residues" evidence="2">
    <location>
        <begin position="94"/>
        <end position="114"/>
    </location>
</feature>
<gene>
    <name evidence="3" type="ORF">PGO_125080</name>
</gene>
<dbReference type="GeneID" id="39749247"/>
<dbReference type="OrthoDB" id="383952at2759"/>
<comment type="caution">
    <text evidence="3">The sequence shown here is derived from an EMBL/GenBank/DDBJ whole genome shotgun (WGS) entry which is preliminary data.</text>
</comment>
<dbReference type="OMA" id="FESIGVC"/>
<reference evidence="4" key="1">
    <citation type="submission" date="2017-04" db="EMBL/GenBank/DDBJ databases">
        <title>Plasmodium gonderi genome.</title>
        <authorList>
            <person name="Arisue N."/>
            <person name="Honma H."/>
            <person name="Kawai S."/>
            <person name="Tougan T."/>
            <person name="Tanabe K."/>
            <person name="Horii T."/>
        </authorList>
    </citation>
    <scope>NUCLEOTIDE SEQUENCE [LARGE SCALE GENOMIC DNA]</scope>
    <source>
        <strain evidence="4">ATCC 30045</strain>
    </source>
</reference>
<dbReference type="RefSeq" id="XP_028545099.1">
    <property type="nucleotide sequence ID" value="XM_028689298.1"/>
</dbReference>
<evidence type="ECO:0000313" key="3">
    <source>
        <dbReference type="EMBL" id="GAW82510.1"/>
    </source>
</evidence>
<feature type="region of interest" description="Disordered" evidence="2">
    <location>
        <begin position="1"/>
        <end position="21"/>
    </location>
</feature>
<evidence type="ECO:0000313" key="4">
    <source>
        <dbReference type="Proteomes" id="UP000195521"/>
    </source>
</evidence>
<protein>
    <submittedName>
        <fullName evidence="3">Uncharacterized protein</fullName>
    </submittedName>
</protein>
<feature type="coiled-coil region" evidence="1">
    <location>
        <begin position="263"/>
        <end position="290"/>
    </location>
</feature>
<feature type="region of interest" description="Disordered" evidence="2">
    <location>
        <begin position="90"/>
        <end position="118"/>
    </location>
</feature>
<dbReference type="AlphaFoldDB" id="A0A1Y1JJT4"/>
<sequence>MSNRDEEIKQREEKSSKKNIDIAFDSEEMDIPVNKDVSKNQGEVVHEKLLSGVNIRNHKDKKSLERNNENVEKEKLLIFNNYIKKEGQNISNEIEEKQDKDKNSTKKEEHKSINEDEFEIPIQRKKRTHHTDFLSKGFFKSKDYEDSEENKRLHILDIFNYHDFPVDLFEKKKRRTKNREKKFVIEFVDTYNDEFVKKNINNNLIFESIGVCKGISFLHINKNINVNCLGSKDNNAFYFYKIIPFDKIYSKDTINKILSSKNMSSKNDEIKQYNNRKKELNTDNAMHKENNDHEEYNPFLKNYNMIKNYLFNKRKEKKTLYNDLYLSPYEKNLKSSICIGTHIYSKERAVKKCFGLLIEQNVYSIDQTQDENTSVNKNLENLYFDFPFYKNKITFKPIYYPYKNIPVVSDSFQNYYKNIQWEEMTKLKDPQFYYDIKNSFFNFSKDVYLTTKGAIKQFDSPKDFIFQTANRMKDINFQMMKICERSFDIIHDSVMKLSQVSKSS</sequence>
<feature type="compositionally biased region" description="Basic and acidic residues" evidence="2">
    <location>
        <begin position="1"/>
        <end position="20"/>
    </location>
</feature>